<dbReference type="STRING" id="1666911.HLUCCA11_07525"/>
<reference evidence="2 3" key="1">
    <citation type="submission" date="2015-09" db="EMBL/GenBank/DDBJ databases">
        <title>Identification and resolution of microdiversity through metagenomic sequencing of parallel consortia.</title>
        <authorList>
            <person name="Nelson W.C."/>
            <person name="Romine M.F."/>
            <person name="Lindemann S.R."/>
        </authorList>
    </citation>
    <scope>NUCLEOTIDE SEQUENCE [LARGE SCALE GENOMIC DNA]</scope>
    <source>
        <strain evidence="2">Ana</strain>
    </source>
</reference>
<name>A0A0P7ZRK6_9CYAN</name>
<feature type="transmembrane region" description="Helical" evidence="1">
    <location>
        <begin position="52"/>
        <end position="76"/>
    </location>
</feature>
<evidence type="ECO:0000313" key="2">
    <source>
        <dbReference type="EMBL" id="KPQ36052.1"/>
    </source>
</evidence>
<dbReference type="AlphaFoldDB" id="A0A0P7ZRK6"/>
<sequence>MFSVEGVDGLYSGVGFGVVANAELDNLGGAIAHRRRRRKYQMHQSIGALNTIWYQGALFAARFTANFVLIIATLFFEFYPTLFPP</sequence>
<protein>
    <submittedName>
        <fullName evidence="2">Uncharacterized protein</fullName>
    </submittedName>
</protein>
<evidence type="ECO:0000256" key="1">
    <source>
        <dbReference type="SAM" id="Phobius"/>
    </source>
</evidence>
<proteinExistence type="predicted"/>
<evidence type="ECO:0000313" key="3">
    <source>
        <dbReference type="Proteomes" id="UP000050465"/>
    </source>
</evidence>
<keyword evidence="1" id="KW-0472">Membrane</keyword>
<keyword evidence="1" id="KW-0812">Transmembrane</keyword>
<dbReference type="EMBL" id="LJZR01000008">
    <property type="protein sequence ID" value="KPQ36052.1"/>
    <property type="molecule type" value="Genomic_DNA"/>
</dbReference>
<comment type="caution">
    <text evidence="2">The sequence shown here is derived from an EMBL/GenBank/DDBJ whole genome shotgun (WGS) entry which is preliminary data.</text>
</comment>
<dbReference type="Proteomes" id="UP000050465">
    <property type="component" value="Unassembled WGS sequence"/>
</dbReference>
<organism evidence="2 3">
    <name type="scientific">Phormidesmis priestleyi Ana</name>
    <dbReference type="NCBI Taxonomy" id="1666911"/>
    <lineage>
        <taxon>Bacteria</taxon>
        <taxon>Bacillati</taxon>
        <taxon>Cyanobacteriota</taxon>
        <taxon>Cyanophyceae</taxon>
        <taxon>Leptolyngbyales</taxon>
        <taxon>Leptolyngbyaceae</taxon>
        <taxon>Phormidesmis</taxon>
    </lineage>
</organism>
<keyword evidence="1" id="KW-1133">Transmembrane helix</keyword>
<gene>
    <name evidence="2" type="ORF">HLUCCA11_07525</name>
</gene>
<accession>A0A0P7ZRK6</accession>
<feature type="transmembrane region" description="Helical" evidence="1">
    <location>
        <begin position="12"/>
        <end position="32"/>
    </location>
</feature>